<dbReference type="PANTHER" id="PTHR43401:SF2">
    <property type="entry name" value="L-THREONINE 3-DEHYDROGENASE"/>
    <property type="match status" value="1"/>
</dbReference>
<accession>A0A974XFY1</accession>
<reference evidence="4" key="1">
    <citation type="submission" date="2021-03" db="EMBL/GenBank/DDBJ databases">
        <title>Alkalibacter marinus sp. nov., isolated from tidal flat sediment.</title>
        <authorList>
            <person name="Namirimu T."/>
            <person name="Yang J.-A."/>
            <person name="Yang S.-H."/>
            <person name="Kim Y.-J."/>
            <person name="Kwon K.K."/>
        </authorList>
    </citation>
    <scope>NUCLEOTIDE SEQUENCE</scope>
    <source>
        <strain evidence="4">ES005</strain>
    </source>
</reference>
<dbReference type="AlphaFoldDB" id="A0A974XFY1"/>
<dbReference type="PANTHER" id="PTHR43401">
    <property type="entry name" value="L-THREONINE 3-DEHYDROGENASE"/>
    <property type="match status" value="1"/>
</dbReference>
<dbReference type="Proteomes" id="UP000663499">
    <property type="component" value="Chromosome"/>
</dbReference>
<name>A0A974XFY1_9FIRM</name>
<evidence type="ECO:0000259" key="2">
    <source>
        <dbReference type="Pfam" id="PF00107"/>
    </source>
</evidence>
<dbReference type="Gene3D" id="3.40.50.720">
    <property type="entry name" value="NAD(P)-binding Rossmann-like Domain"/>
    <property type="match status" value="1"/>
</dbReference>
<keyword evidence="5" id="KW-1185">Reference proteome</keyword>
<evidence type="ECO:0000259" key="3">
    <source>
        <dbReference type="Pfam" id="PF08240"/>
    </source>
</evidence>
<dbReference type="InterPro" id="IPR013154">
    <property type="entry name" value="ADH-like_N"/>
</dbReference>
<dbReference type="RefSeq" id="WP_207300473.1">
    <property type="nucleotide sequence ID" value="NZ_CP071444.1"/>
</dbReference>
<dbReference type="InterPro" id="IPR036291">
    <property type="entry name" value="NAD(P)-bd_dom_sf"/>
</dbReference>
<sequence>MKTTGVRIHGVGDLKLESWELPVMKEDEILAKVVVDSICMSTTKLTGQGNHHKRVTKDLSKHPSIIGHEMCGEILEVGAKWKEQYHPGGKFVMQVNMPDQLETPGYSYEHVGGDATYVIIPNEVMEKDCLLPYKGDTYFEGALVEPLSCLIAAFDANFHLGVRANEHETGILEGGDLLLMGATGPMGLLGVDLAIHGDRKPKRVVVTDIDEKKLQRARELYSSSDVELLFVYTGDMEDPEEELRSLTGGKGYDDIFVFAPVPFLVTLGSKLLNVDGCLNFFAGPSDRDLYASINVYDIHYNSHHYVGTSGGDTLDMRKAIFLIEEKKVEVAKIVTHILGLKDAAQVTKDLPELGGGKKLVYTHQDLKYTDITALDENSQLGRILKNTRGVWSREAEEYLLGQVPKFSLE</sequence>
<dbReference type="GO" id="GO:0016491">
    <property type="term" value="F:oxidoreductase activity"/>
    <property type="evidence" value="ECO:0007669"/>
    <property type="project" value="UniProtKB-KW"/>
</dbReference>
<dbReference type="EMBL" id="CP071444">
    <property type="protein sequence ID" value="QSX09134.1"/>
    <property type="molecule type" value="Genomic_DNA"/>
</dbReference>
<dbReference type="Pfam" id="PF00107">
    <property type="entry name" value="ADH_zinc_N"/>
    <property type="match status" value="1"/>
</dbReference>
<evidence type="ECO:0000313" key="5">
    <source>
        <dbReference type="Proteomes" id="UP000663499"/>
    </source>
</evidence>
<organism evidence="4 5">
    <name type="scientific">Alkalibacter rhizosphaerae</name>
    <dbReference type="NCBI Taxonomy" id="2815577"/>
    <lineage>
        <taxon>Bacteria</taxon>
        <taxon>Bacillati</taxon>
        <taxon>Bacillota</taxon>
        <taxon>Clostridia</taxon>
        <taxon>Eubacteriales</taxon>
        <taxon>Eubacteriaceae</taxon>
        <taxon>Alkalibacter</taxon>
    </lineage>
</organism>
<dbReference type="Pfam" id="PF08240">
    <property type="entry name" value="ADH_N"/>
    <property type="match status" value="1"/>
</dbReference>
<dbReference type="Gene3D" id="3.90.180.10">
    <property type="entry name" value="Medium-chain alcohol dehydrogenases, catalytic domain"/>
    <property type="match status" value="1"/>
</dbReference>
<gene>
    <name evidence="4" type="ORF">J0B03_03435</name>
</gene>
<dbReference type="InterPro" id="IPR011032">
    <property type="entry name" value="GroES-like_sf"/>
</dbReference>
<dbReference type="InterPro" id="IPR013149">
    <property type="entry name" value="ADH-like_C"/>
</dbReference>
<feature type="domain" description="Alcohol dehydrogenase-like N-terminal" evidence="3">
    <location>
        <begin position="26"/>
        <end position="123"/>
    </location>
</feature>
<dbReference type="SUPFAM" id="SSF51735">
    <property type="entry name" value="NAD(P)-binding Rossmann-fold domains"/>
    <property type="match status" value="1"/>
</dbReference>
<proteinExistence type="predicted"/>
<dbReference type="KEGG" id="alka:J0B03_03435"/>
<dbReference type="InterPro" id="IPR050129">
    <property type="entry name" value="Zn_alcohol_dh"/>
</dbReference>
<evidence type="ECO:0000256" key="1">
    <source>
        <dbReference type="ARBA" id="ARBA00023002"/>
    </source>
</evidence>
<protein>
    <submittedName>
        <fullName evidence="4">Zinc-binding dehydrogenase</fullName>
    </submittedName>
</protein>
<evidence type="ECO:0000313" key="4">
    <source>
        <dbReference type="EMBL" id="QSX09134.1"/>
    </source>
</evidence>
<feature type="domain" description="Alcohol dehydrogenase-like C-terminal" evidence="2">
    <location>
        <begin position="185"/>
        <end position="324"/>
    </location>
</feature>
<keyword evidence="1" id="KW-0560">Oxidoreductase</keyword>
<dbReference type="SUPFAM" id="SSF50129">
    <property type="entry name" value="GroES-like"/>
    <property type="match status" value="1"/>
</dbReference>